<sequence length="209" mass="21936">MAAEPLAELDGAVLVDLVAEAERLKAALAALQVRATSVLDARAQSECSNREERAAAARSVGGMVALARRESPHTGGRHLGLAREMPHALAALTTGEISEFKATALVRETAVLSREDRTTVDARLANRMGTLGRISDTNAEGLCAACNQRLNHPGWRTTGTSAETTVTTPTDHAYSSRPPPLTGASHHVVHLVGSHGLRLDWLGSSAPAA</sequence>
<evidence type="ECO:0008006" key="4">
    <source>
        <dbReference type="Google" id="ProtNLM"/>
    </source>
</evidence>
<proteinExistence type="predicted"/>
<reference evidence="2" key="1">
    <citation type="journal article" date="2014" name="Int. J. Syst. Evol. Microbiol.">
        <title>Complete genome sequence of Corynebacterium casei LMG S-19264T (=DSM 44701T), isolated from a smear-ripened cheese.</title>
        <authorList>
            <consortium name="US DOE Joint Genome Institute (JGI-PGF)"/>
            <person name="Walter F."/>
            <person name="Albersmeier A."/>
            <person name="Kalinowski J."/>
            <person name="Ruckert C."/>
        </authorList>
    </citation>
    <scope>NUCLEOTIDE SEQUENCE</scope>
    <source>
        <strain evidence="2">CGMCC 1.16067</strain>
    </source>
</reference>
<feature type="compositionally biased region" description="Low complexity" evidence="1">
    <location>
        <begin position="157"/>
        <end position="170"/>
    </location>
</feature>
<gene>
    <name evidence="2" type="ORF">GCM10011519_32980</name>
</gene>
<name>A0A917BTP7_9ACTN</name>
<protein>
    <recommendedName>
        <fullName evidence="4">DUF222 domain-containing protein</fullName>
    </recommendedName>
</protein>
<reference evidence="2" key="2">
    <citation type="submission" date="2020-09" db="EMBL/GenBank/DDBJ databases">
        <authorList>
            <person name="Sun Q."/>
            <person name="Zhou Y."/>
        </authorList>
    </citation>
    <scope>NUCLEOTIDE SEQUENCE</scope>
    <source>
        <strain evidence="2">CGMCC 1.16067</strain>
    </source>
</reference>
<keyword evidence="3" id="KW-1185">Reference proteome</keyword>
<evidence type="ECO:0000313" key="3">
    <source>
        <dbReference type="Proteomes" id="UP000649179"/>
    </source>
</evidence>
<feature type="region of interest" description="Disordered" evidence="1">
    <location>
        <begin position="155"/>
        <end position="177"/>
    </location>
</feature>
<organism evidence="2 3">
    <name type="scientific">Marmoricola endophyticus</name>
    <dbReference type="NCBI Taxonomy" id="2040280"/>
    <lineage>
        <taxon>Bacteria</taxon>
        <taxon>Bacillati</taxon>
        <taxon>Actinomycetota</taxon>
        <taxon>Actinomycetes</taxon>
        <taxon>Propionibacteriales</taxon>
        <taxon>Nocardioidaceae</taxon>
        <taxon>Marmoricola</taxon>
    </lineage>
</organism>
<dbReference type="EMBL" id="BMKQ01000001">
    <property type="protein sequence ID" value="GGF56430.1"/>
    <property type="molecule type" value="Genomic_DNA"/>
</dbReference>
<evidence type="ECO:0000256" key="1">
    <source>
        <dbReference type="SAM" id="MobiDB-lite"/>
    </source>
</evidence>
<dbReference type="AlphaFoldDB" id="A0A917BTP7"/>
<comment type="caution">
    <text evidence="2">The sequence shown here is derived from an EMBL/GenBank/DDBJ whole genome shotgun (WGS) entry which is preliminary data.</text>
</comment>
<dbReference type="Proteomes" id="UP000649179">
    <property type="component" value="Unassembled WGS sequence"/>
</dbReference>
<evidence type="ECO:0000313" key="2">
    <source>
        <dbReference type="EMBL" id="GGF56430.1"/>
    </source>
</evidence>
<accession>A0A917BTP7</accession>